<protein>
    <recommendedName>
        <fullName evidence="3">DUF2116 family Zn-ribbon domain-containing protein</fullName>
    </recommendedName>
</protein>
<keyword evidence="2" id="KW-1185">Reference proteome</keyword>
<dbReference type="EMBL" id="MQUB01000001">
    <property type="protein sequence ID" value="PQB05597.1"/>
    <property type="molecule type" value="Genomic_DNA"/>
</dbReference>
<evidence type="ECO:0000313" key="1">
    <source>
        <dbReference type="EMBL" id="PQB05597.1"/>
    </source>
</evidence>
<dbReference type="AlphaFoldDB" id="A0A2S7KSL3"/>
<dbReference type="RefSeq" id="WP_104813544.1">
    <property type="nucleotide sequence ID" value="NZ_MQUB01000001.1"/>
</dbReference>
<reference evidence="1 2" key="1">
    <citation type="submission" date="2016-11" db="EMBL/GenBank/DDBJ databases">
        <title>Trade-off between light-utilization and light-protection in marine flavobacteria.</title>
        <authorList>
            <person name="Kumagai Y."/>
        </authorList>
    </citation>
    <scope>NUCLEOTIDE SEQUENCE [LARGE SCALE GENOMIC DNA]</scope>
    <source>
        <strain evidence="1 2">NBRC 107741</strain>
    </source>
</reference>
<gene>
    <name evidence="1" type="ORF">BST85_12340</name>
</gene>
<organism evidence="1 2">
    <name type="scientific">Aureitalea marina</name>
    <dbReference type="NCBI Taxonomy" id="930804"/>
    <lineage>
        <taxon>Bacteria</taxon>
        <taxon>Pseudomonadati</taxon>
        <taxon>Bacteroidota</taxon>
        <taxon>Flavobacteriia</taxon>
        <taxon>Flavobacteriales</taxon>
        <taxon>Flavobacteriaceae</taxon>
        <taxon>Aureitalea</taxon>
    </lineage>
</organism>
<evidence type="ECO:0008006" key="3">
    <source>
        <dbReference type="Google" id="ProtNLM"/>
    </source>
</evidence>
<name>A0A2S7KSL3_9FLAO</name>
<comment type="caution">
    <text evidence="1">The sequence shown here is derived from an EMBL/GenBank/DDBJ whole genome shotgun (WGS) entry which is preliminary data.</text>
</comment>
<dbReference type="Proteomes" id="UP000239800">
    <property type="component" value="Unassembled WGS sequence"/>
</dbReference>
<proteinExistence type="predicted"/>
<dbReference type="OrthoDB" id="5187906at2"/>
<accession>A0A2S7KSL3</accession>
<evidence type="ECO:0000313" key="2">
    <source>
        <dbReference type="Proteomes" id="UP000239800"/>
    </source>
</evidence>
<sequence>MEKTCLECGERVVGRSDKKFCDDSCRNSYHNARNKDVTAYIRNINNQLRKNHRILQQLNTRDKTKVAKKTLTKAGFDFDLHTGTYTTKTGSVYHYVYDQGYLALDNDLYLIVKRDT</sequence>